<dbReference type="AlphaFoldDB" id="A0A1H6I2T0"/>
<dbReference type="Proteomes" id="UP000199215">
    <property type="component" value="Unassembled WGS sequence"/>
</dbReference>
<protein>
    <recommendedName>
        <fullName evidence="4">AMP-binding enzyme</fullName>
    </recommendedName>
</protein>
<feature type="region of interest" description="Disordered" evidence="1">
    <location>
        <begin position="1"/>
        <end position="27"/>
    </location>
</feature>
<keyword evidence="3" id="KW-1185">Reference proteome</keyword>
<proteinExistence type="predicted"/>
<accession>A0A1H6I2T0</accession>
<evidence type="ECO:0000256" key="1">
    <source>
        <dbReference type="SAM" id="MobiDB-lite"/>
    </source>
</evidence>
<dbReference type="OrthoDB" id="205088at2157"/>
<dbReference type="SUPFAM" id="SSF56801">
    <property type="entry name" value="Acetyl-CoA synthetase-like"/>
    <property type="match status" value="1"/>
</dbReference>
<organism evidence="2 3">
    <name type="scientific">Halopenitus malekzadehii</name>
    <dbReference type="NCBI Taxonomy" id="1267564"/>
    <lineage>
        <taxon>Archaea</taxon>
        <taxon>Methanobacteriati</taxon>
        <taxon>Methanobacteriota</taxon>
        <taxon>Stenosarchaea group</taxon>
        <taxon>Halobacteria</taxon>
        <taxon>Halobacteriales</taxon>
        <taxon>Haloferacaceae</taxon>
        <taxon>Halopenitus</taxon>
    </lineage>
</organism>
<dbReference type="Gene3D" id="3.40.50.12780">
    <property type="entry name" value="N-terminal domain of ligase-like"/>
    <property type="match status" value="1"/>
</dbReference>
<sequence length="244" mass="25055">METLADPLARDRRSDDPALVTPDGRERSRHDLITNAYKAGNALRHEGVRRGAAVGTAPVPDLPFVLAFLGAGLLGARVRFDVDASLASGAQAIVVPAADVPDVTADAGPGTRVVAVGEDPADPTVTHWEETVWSENPAFPSPTIEPADPLLCSPGGYPITHGDAIDAAVGVADRYDLAPGRRVVLQASLAHPGAVVAGVLAPLCGGGVTVLSRPDAESAVAPEDLVVTADGDDPNAIRPDDVRI</sequence>
<evidence type="ECO:0000313" key="2">
    <source>
        <dbReference type="EMBL" id="SEH40762.1"/>
    </source>
</evidence>
<reference evidence="2 3" key="1">
    <citation type="submission" date="2016-10" db="EMBL/GenBank/DDBJ databases">
        <authorList>
            <person name="de Groot N.N."/>
        </authorList>
    </citation>
    <scope>NUCLEOTIDE SEQUENCE [LARGE SCALE GENOMIC DNA]</scope>
    <source>
        <strain evidence="2 3">IBRC-M10418</strain>
    </source>
</reference>
<evidence type="ECO:0000313" key="3">
    <source>
        <dbReference type="Proteomes" id="UP000199215"/>
    </source>
</evidence>
<dbReference type="RefSeq" id="WP_092814255.1">
    <property type="nucleotide sequence ID" value="NZ_FNWU01000001.1"/>
</dbReference>
<gene>
    <name evidence="2" type="ORF">SAMN05192561_101687</name>
</gene>
<dbReference type="InterPro" id="IPR042099">
    <property type="entry name" value="ANL_N_sf"/>
</dbReference>
<name>A0A1H6I2T0_9EURY</name>
<evidence type="ECO:0008006" key="4">
    <source>
        <dbReference type="Google" id="ProtNLM"/>
    </source>
</evidence>
<dbReference type="EMBL" id="FNWU01000001">
    <property type="protein sequence ID" value="SEH40762.1"/>
    <property type="molecule type" value="Genomic_DNA"/>
</dbReference>